<feature type="compositionally biased region" description="Polar residues" evidence="2">
    <location>
        <begin position="663"/>
        <end position="674"/>
    </location>
</feature>
<feature type="coiled-coil region" evidence="1">
    <location>
        <begin position="595"/>
        <end position="625"/>
    </location>
</feature>
<dbReference type="EMBL" id="BQNB010021038">
    <property type="protein sequence ID" value="GJU02218.1"/>
    <property type="molecule type" value="Genomic_DNA"/>
</dbReference>
<reference evidence="3" key="2">
    <citation type="submission" date="2022-01" db="EMBL/GenBank/DDBJ databases">
        <authorList>
            <person name="Yamashiro T."/>
            <person name="Shiraishi A."/>
            <person name="Satake H."/>
            <person name="Nakayama K."/>
        </authorList>
    </citation>
    <scope>NUCLEOTIDE SEQUENCE</scope>
</reference>
<accession>A0ABQ5ISF2</accession>
<feature type="region of interest" description="Disordered" evidence="2">
    <location>
        <begin position="1"/>
        <end position="22"/>
    </location>
</feature>
<evidence type="ECO:0000313" key="4">
    <source>
        <dbReference type="Proteomes" id="UP001151760"/>
    </source>
</evidence>
<comment type="caution">
    <text evidence="3">The sequence shown here is derived from an EMBL/GenBank/DDBJ whole genome shotgun (WGS) entry which is preliminary data.</text>
</comment>
<keyword evidence="4" id="KW-1185">Reference proteome</keyword>
<feature type="coiled-coil region" evidence="1">
    <location>
        <begin position="466"/>
        <end position="500"/>
    </location>
</feature>
<evidence type="ECO:0000313" key="3">
    <source>
        <dbReference type="EMBL" id="GJU02218.1"/>
    </source>
</evidence>
<feature type="region of interest" description="Disordered" evidence="2">
    <location>
        <begin position="652"/>
        <end position="674"/>
    </location>
</feature>
<reference evidence="3" key="1">
    <citation type="journal article" date="2022" name="Int. J. Mol. Sci.">
        <title>Draft Genome of Tanacetum Coccineum: Genomic Comparison of Closely Related Tanacetum-Family Plants.</title>
        <authorList>
            <person name="Yamashiro T."/>
            <person name="Shiraishi A."/>
            <person name="Nakayama K."/>
            <person name="Satake H."/>
        </authorList>
    </citation>
    <scope>NUCLEOTIDE SEQUENCE</scope>
</reference>
<gene>
    <name evidence="3" type="ORF">Tco_1112556</name>
</gene>
<name>A0ABQ5ISF2_9ASTR</name>
<protein>
    <submittedName>
        <fullName evidence="3">Uncharacterized protein</fullName>
    </submittedName>
</protein>
<keyword evidence="1" id="KW-0175">Coiled coil</keyword>
<feature type="coiled-coil region" evidence="1">
    <location>
        <begin position="101"/>
        <end position="128"/>
    </location>
</feature>
<proteinExistence type="predicted"/>
<evidence type="ECO:0000256" key="1">
    <source>
        <dbReference type="SAM" id="Coils"/>
    </source>
</evidence>
<sequence length="744" mass="85700">MIQEVLPEESSSTDQPLEHVQNHDENNVFANERRHSEQPESINDTYVLEKDDSNVTPDSLNICNNDNQVDQNAAECVDEHAALANLIANLTLDTVENKTTLKLLKKANASLTQELEECKTNLDETSRALGEATSCRDSCLIALQNKQNEFEKYKAFNDRTIDYDILQTKLNETLGLLARKDIDIKEGLKTKAYEISVVNQKHDELVKKSLLTKSQFEGQLKEKSKVISDLKVKEGRDIDKMIEMDKQIKFLNEILYKRNQSIQTIHMLAPKCATYNGRSTFANPKYLKIAQSEKPCLYEIPYDTSDPANRFCPNREDTVTLEKESRSKLNKDTVKPYDYTYQNSLYEIFKPPSKTYLDQLERAKEVRKTMWRKTFVRTKPNIAKNVAFLPVSKSISKSRQAYNEMTNNFNHFKTICEQAWSNHTRSSFRNPTAHDMEVLIKSLLMPLSIKTINDSYCFVHELKTEMHEDFEYVESLEKEIDELESEKADFSNIYDLLLEECVSKDVICSYLHSLSDLNAHTGLQCLYLHKVKECECLAQKLSKQTESVNKEVHNNLLKSFSKLEKHSISLELALQQCKEQMKNNSVCKENGSNVFRKEREQYHEIQDLKAQMQDKNIAISELKKLIEKCKGKSVETQFDKPSVVRQPNAQRIPKPSVLGKPTPFSNSPEMRSFQTKQSVNKTNVSDGLFKQVTQQNLPQIRKQAVRNTNVIAPGPSRNNNPKHVSFESPKDICSSMTWFINYYP</sequence>
<organism evidence="3 4">
    <name type="scientific">Tanacetum coccineum</name>
    <dbReference type="NCBI Taxonomy" id="301880"/>
    <lineage>
        <taxon>Eukaryota</taxon>
        <taxon>Viridiplantae</taxon>
        <taxon>Streptophyta</taxon>
        <taxon>Embryophyta</taxon>
        <taxon>Tracheophyta</taxon>
        <taxon>Spermatophyta</taxon>
        <taxon>Magnoliopsida</taxon>
        <taxon>eudicotyledons</taxon>
        <taxon>Gunneridae</taxon>
        <taxon>Pentapetalae</taxon>
        <taxon>asterids</taxon>
        <taxon>campanulids</taxon>
        <taxon>Asterales</taxon>
        <taxon>Asteraceae</taxon>
        <taxon>Asteroideae</taxon>
        <taxon>Anthemideae</taxon>
        <taxon>Anthemidinae</taxon>
        <taxon>Tanacetum</taxon>
    </lineage>
</organism>
<dbReference type="Proteomes" id="UP001151760">
    <property type="component" value="Unassembled WGS sequence"/>
</dbReference>
<evidence type="ECO:0000256" key="2">
    <source>
        <dbReference type="SAM" id="MobiDB-lite"/>
    </source>
</evidence>